<keyword evidence="3" id="KW-1185">Reference proteome</keyword>
<evidence type="ECO:0000259" key="1">
    <source>
        <dbReference type="Pfam" id="PF13568"/>
    </source>
</evidence>
<comment type="caution">
    <text evidence="2">The sequence shown here is derived from an EMBL/GenBank/DDBJ whole genome shotgun (WGS) entry which is preliminary data.</text>
</comment>
<dbReference type="EMBL" id="JBCEVZ010000057">
    <property type="protein sequence ID" value="MEL5996116.1"/>
    <property type="molecule type" value="Genomic_DNA"/>
</dbReference>
<dbReference type="Pfam" id="PF13568">
    <property type="entry name" value="OMP_b-brl_2"/>
    <property type="match status" value="1"/>
</dbReference>
<name>A0ABU9M0H1_9BACT</name>
<sequence>MKPLITLRRPLAGLFSLLKMGLLLGLGTVPLAAQAQDKGPPRLSLKVGGIYANLTGDDFKQLAGPDYTTRLGNRHLGYQAGAALRIPVSQHGALAIQPELLLSMRGYRIEGDRTSGLATGEASSSFTQKRALTYLDLPLLANVNLQGWFLEFGPQFGYLVHTKAETTTTTRFADGSPEKSTSTSSTGKSDLTRFDIGVIGGVGYQTTGGLSLGLRLNRGLTAVLDPAGATSKPKAYNDALMLQAAYLLPAGR</sequence>
<evidence type="ECO:0000313" key="3">
    <source>
        <dbReference type="Proteomes" id="UP001479606"/>
    </source>
</evidence>
<accession>A0ABU9M0H1</accession>
<gene>
    <name evidence="2" type="ORF">AAFH49_18010</name>
</gene>
<dbReference type="RefSeq" id="WP_342300356.1">
    <property type="nucleotide sequence ID" value="NZ_JBCEVZ010000057.1"/>
</dbReference>
<evidence type="ECO:0000313" key="2">
    <source>
        <dbReference type="EMBL" id="MEL5996116.1"/>
    </source>
</evidence>
<dbReference type="InterPro" id="IPR025665">
    <property type="entry name" value="Beta-barrel_OMP_2"/>
</dbReference>
<dbReference type="Proteomes" id="UP001479606">
    <property type="component" value="Unassembled WGS sequence"/>
</dbReference>
<organism evidence="2 3">
    <name type="scientific">Hymenobacter segetis</name>
    <dbReference type="NCBI Taxonomy" id="2025509"/>
    <lineage>
        <taxon>Bacteria</taxon>
        <taxon>Pseudomonadati</taxon>
        <taxon>Bacteroidota</taxon>
        <taxon>Cytophagia</taxon>
        <taxon>Cytophagales</taxon>
        <taxon>Hymenobacteraceae</taxon>
        <taxon>Hymenobacter</taxon>
    </lineage>
</organism>
<feature type="domain" description="Outer membrane protein beta-barrel" evidence="1">
    <location>
        <begin position="42"/>
        <end position="223"/>
    </location>
</feature>
<proteinExistence type="predicted"/>
<protein>
    <submittedName>
        <fullName evidence="2">Porin family protein</fullName>
    </submittedName>
</protein>
<reference evidence="2 3" key="1">
    <citation type="journal article" date="2018" name="Arch. Microbiol.">
        <title>Hymenobacter segetis sp. nov., isolated from soil.</title>
        <authorList>
            <person name="Ten L.N."/>
            <person name="Lim S.J."/>
            <person name="Kim B.O."/>
            <person name="Kang I.K."/>
            <person name="Jung H.Y."/>
        </authorList>
    </citation>
    <scope>NUCLEOTIDE SEQUENCE [LARGE SCALE GENOMIC DNA]</scope>
    <source>
        <strain evidence="2 3">S7-3-11</strain>
    </source>
</reference>